<dbReference type="GeneID" id="108008693"/>
<feature type="compositionally biased region" description="Low complexity" evidence="1">
    <location>
        <begin position="207"/>
        <end position="221"/>
    </location>
</feature>
<dbReference type="AlphaFoldDB" id="A0AB39Z435"/>
<accession>A0AB39Z435</accession>
<reference evidence="3" key="1">
    <citation type="submission" date="2025-08" db="UniProtKB">
        <authorList>
            <consortium name="RefSeq"/>
        </authorList>
    </citation>
    <scope>IDENTIFICATION</scope>
</reference>
<gene>
    <name evidence="3" type="primary">LOC108008693</name>
</gene>
<evidence type="ECO:0000256" key="1">
    <source>
        <dbReference type="SAM" id="MobiDB-lite"/>
    </source>
</evidence>
<dbReference type="RefSeq" id="XP_016928078.2">
    <property type="nucleotide sequence ID" value="XM_017072589.4"/>
</dbReference>
<feature type="compositionally biased region" description="Gly residues" evidence="1">
    <location>
        <begin position="159"/>
        <end position="168"/>
    </location>
</feature>
<proteinExistence type="predicted"/>
<protein>
    <submittedName>
        <fullName evidence="3">Uncharacterized protein</fullName>
    </submittedName>
</protein>
<organism evidence="2 3">
    <name type="scientific">Drosophila suzukii</name>
    <name type="common">Spotted-wing drosophila fruit fly</name>
    <dbReference type="NCBI Taxonomy" id="28584"/>
    <lineage>
        <taxon>Eukaryota</taxon>
        <taxon>Metazoa</taxon>
        <taxon>Ecdysozoa</taxon>
        <taxon>Arthropoda</taxon>
        <taxon>Hexapoda</taxon>
        <taxon>Insecta</taxon>
        <taxon>Pterygota</taxon>
        <taxon>Neoptera</taxon>
        <taxon>Endopterygota</taxon>
        <taxon>Diptera</taxon>
        <taxon>Brachycera</taxon>
        <taxon>Muscomorpha</taxon>
        <taxon>Ephydroidea</taxon>
        <taxon>Drosophilidae</taxon>
        <taxon>Drosophila</taxon>
        <taxon>Sophophora</taxon>
    </lineage>
</organism>
<feature type="region of interest" description="Disordered" evidence="1">
    <location>
        <begin position="207"/>
        <end position="239"/>
    </location>
</feature>
<feature type="compositionally biased region" description="Polar residues" evidence="1">
    <location>
        <begin position="172"/>
        <end position="195"/>
    </location>
</feature>
<feature type="region of interest" description="Disordered" evidence="1">
    <location>
        <begin position="138"/>
        <end position="195"/>
    </location>
</feature>
<name>A0AB39Z435_DROSZ</name>
<feature type="compositionally biased region" description="Low complexity" evidence="1">
    <location>
        <begin position="138"/>
        <end position="150"/>
    </location>
</feature>
<dbReference type="Proteomes" id="UP001652628">
    <property type="component" value="Chromosome 2R"/>
</dbReference>
<evidence type="ECO:0000313" key="2">
    <source>
        <dbReference type="Proteomes" id="UP001652628"/>
    </source>
</evidence>
<sequence length="284" mass="30948">MNFCSVPYEADYGMYADSKMKSVPQYPLSMSPGQGQGQSMAMQPLNPPQMNLQMQMPMSGGSQMSSYPMQGMPLGMMPAGNQMTPMSTMTTQLPIGAVTPLSSMTMMPMMGNPMGAVDAPGINAVLPDLQPMTSMGQMGQPMQQYGQSGSTTQMHQGRLTGGGNGGGMAASCPSSPSHPGNWSSNPNSGQMMTNGNMWQYSQPIQNHQAQYPQQHHYQQQQSHHHQQQQQVNRMKPSYDMAPSGMYRELRNGLNTPSMHESPKCGKGNQTFNCGKSVSKVPHWR</sequence>
<evidence type="ECO:0000313" key="3">
    <source>
        <dbReference type="RefSeq" id="XP_016928078.2"/>
    </source>
</evidence>
<feature type="region of interest" description="Disordered" evidence="1">
    <location>
        <begin position="255"/>
        <end position="284"/>
    </location>
</feature>
<keyword evidence="2" id="KW-1185">Reference proteome</keyword>